<feature type="signal peptide" evidence="5">
    <location>
        <begin position="1"/>
        <end position="22"/>
    </location>
</feature>
<gene>
    <name evidence="7" type="ORF">BKH29_06115</name>
</gene>
<dbReference type="GO" id="GO:0030288">
    <property type="term" value="C:outer membrane-bounded periplasmic space"/>
    <property type="evidence" value="ECO:0007669"/>
    <property type="project" value="TreeGrafter"/>
</dbReference>
<feature type="domain" description="Fe/B12 periplasmic-binding" evidence="6">
    <location>
        <begin position="56"/>
        <end position="340"/>
    </location>
</feature>
<comment type="similarity">
    <text evidence="2">Belongs to the bacterial solute-binding protein 8 family.</text>
</comment>
<evidence type="ECO:0000259" key="6">
    <source>
        <dbReference type="PROSITE" id="PS50983"/>
    </source>
</evidence>
<feature type="chain" id="PRO_5012480591" evidence="5">
    <location>
        <begin position="23"/>
        <end position="344"/>
    </location>
</feature>
<accession>A0A1Q8V958</accession>
<dbReference type="AlphaFoldDB" id="A0A1Q8V958"/>
<dbReference type="Pfam" id="PF01497">
    <property type="entry name" value="Peripla_BP_2"/>
    <property type="match status" value="1"/>
</dbReference>
<evidence type="ECO:0000313" key="7">
    <source>
        <dbReference type="EMBL" id="OLO44617.1"/>
    </source>
</evidence>
<evidence type="ECO:0000256" key="4">
    <source>
        <dbReference type="ARBA" id="ARBA00022729"/>
    </source>
</evidence>
<sequence length="344" mass="36101">MTVSRKSFILGTASLSTTTLLAACGRSKSASSTTSGKTISIKHVYGTTEVPADATKVATVAWANQDVLLALGIMPLGFSKQTWGVTDGSGMLPWTKEKVDELTANGAAQPKLFDDDGGVKINPQAVNATKPEVILAVYSGMSKEEYETLSKIAPTVAYPKVAWGTPWRETIAINATAIGKKTEGDTLVADLEKQVADAVAKHPQIKGKAAAFCYTAEGDATKFGYYTTADPRTAFLSDLGMKVPASVEKTSKENASAFNVDISTENADSLNDFDLIVMYGTESDLAAMQANSLLSQVRAIKNGAVAFVGNSDPMAASTNPGPLSIPWGIEKYVGLIATAAGKVK</sequence>
<comment type="subcellular location">
    <subcellularLocation>
        <location evidence="1">Cell envelope</location>
    </subcellularLocation>
</comment>
<dbReference type="RefSeq" id="WP_075376683.1">
    <property type="nucleotide sequence ID" value="NZ_MSKJ01000013.1"/>
</dbReference>
<keyword evidence="4 5" id="KW-0732">Signal</keyword>
<dbReference type="InterPro" id="IPR051313">
    <property type="entry name" value="Bact_iron-sidero_bind"/>
</dbReference>
<dbReference type="PROSITE" id="PS51257">
    <property type="entry name" value="PROKAR_LIPOPROTEIN"/>
    <property type="match status" value="1"/>
</dbReference>
<comment type="caution">
    <text evidence="7">The sequence shown here is derived from an EMBL/GenBank/DDBJ whole genome shotgun (WGS) entry which is preliminary data.</text>
</comment>
<evidence type="ECO:0000256" key="2">
    <source>
        <dbReference type="ARBA" id="ARBA00008814"/>
    </source>
</evidence>
<dbReference type="PANTHER" id="PTHR30532:SF24">
    <property type="entry name" value="FERRIC ENTEROBACTIN-BINDING PERIPLASMIC PROTEIN FEPB"/>
    <property type="match status" value="1"/>
</dbReference>
<dbReference type="PROSITE" id="PS50983">
    <property type="entry name" value="FE_B12_PBP"/>
    <property type="match status" value="1"/>
</dbReference>
<dbReference type="OrthoDB" id="1846031at2"/>
<dbReference type="GO" id="GO:1901678">
    <property type="term" value="P:iron coordination entity transport"/>
    <property type="evidence" value="ECO:0007669"/>
    <property type="project" value="UniProtKB-ARBA"/>
</dbReference>
<reference evidence="7 8" key="1">
    <citation type="submission" date="2016-12" db="EMBL/GenBank/DDBJ databases">
        <title>Genomic Comparison of strains in the 'Actinomyces naeslundii' Group.</title>
        <authorList>
            <person name="Mughal S.R."/>
            <person name="Do T."/>
            <person name="Gilbert S.C."/>
            <person name="Witherden E.A."/>
            <person name="Didelot X."/>
            <person name="Beighton D."/>
        </authorList>
    </citation>
    <scope>NUCLEOTIDE SEQUENCE [LARGE SCALE GENOMIC DNA]</scope>
    <source>
        <strain evidence="7 8">CCUG 33920</strain>
    </source>
</reference>
<evidence type="ECO:0000256" key="3">
    <source>
        <dbReference type="ARBA" id="ARBA00022448"/>
    </source>
</evidence>
<evidence type="ECO:0000256" key="1">
    <source>
        <dbReference type="ARBA" id="ARBA00004196"/>
    </source>
</evidence>
<dbReference type="CDD" id="cd01146">
    <property type="entry name" value="FhuD"/>
    <property type="match status" value="1"/>
</dbReference>
<dbReference type="SUPFAM" id="SSF53807">
    <property type="entry name" value="Helical backbone' metal receptor"/>
    <property type="match status" value="1"/>
</dbReference>
<dbReference type="PANTHER" id="PTHR30532">
    <property type="entry name" value="IRON III DICITRATE-BINDING PERIPLASMIC PROTEIN"/>
    <property type="match status" value="1"/>
</dbReference>
<proteinExistence type="inferred from homology"/>
<dbReference type="InterPro" id="IPR002491">
    <property type="entry name" value="ABC_transptr_periplasmic_BD"/>
</dbReference>
<evidence type="ECO:0000256" key="5">
    <source>
        <dbReference type="SAM" id="SignalP"/>
    </source>
</evidence>
<organism evidence="7 8">
    <name type="scientific">Actinomyces oris</name>
    <dbReference type="NCBI Taxonomy" id="544580"/>
    <lineage>
        <taxon>Bacteria</taxon>
        <taxon>Bacillati</taxon>
        <taxon>Actinomycetota</taxon>
        <taxon>Actinomycetes</taxon>
        <taxon>Actinomycetales</taxon>
        <taxon>Actinomycetaceae</taxon>
        <taxon>Actinomyces</taxon>
    </lineage>
</organism>
<evidence type="ECO:0000313" key="8">
    <source>
        <dbReference type="Proteomes" id="UP000186857"/>
    </source>
</evidence>
<keyword evidence="3" id="KW-0813">Transport</keyword>
<protein>
    <submittedName>
        <fullName evidence="7">ABC transporter substrate-binding protein</fullName>
    </submittedName>
</protein>
<dbReference type="Proteomes" id="UP000186857">
    <property type="component" value="Unassembled WGS sequence"/>
</dbReference>
<name>A0A1Q8V958_9ACTO</name>
<dbReference type="Gene3D" id="3.40.50.1980">
    <property type="entry name" value="Nitrogenase molybdenum iron protein domain"/>
    <property type="match status" value="2"/>
</dbReference>
<dbReference type="EMBL" id="MSKJ01000013">
    <property type="protein sequence ID" value="OLO44617.1"/>
    <property type="molecule type" value="Genomic_DNA"/>
</dbReference>